<dbReference type="OrthoDB" id="9055647at2"/>
<dbReference type="RefSeq" id="WP_013659590.1">
    <property type="nucleotide sequence ID" value="NC_015276.1"/>
</dbReference>
<keyword evidence="6 8" id="KW-1133">Transmembrane helix</keyword>
<dbReference type="Gene3D" id="1.10.3470.10">
    <property type="entry name" value="ABC transporter involved in vitamin B12 uptake, BtuC"/>
    <property type="match status" value="1"/>
</dbReference>
<feature type="transmembrane region" description="Helical" evidence="8">
    <location>
        <begin position="248"/>
        <end position="277"/>
    </location>
</feature>
<accession>F2JYQ9</accession>
<dbReference type="PATRIC" id="fig|717774.3.peg.393"/>
<dbReference type="AlphaFoldDB" id="F2JYQ9"/>
<feature type="transmembrane region" description="Helical" evidence="8">
    <location>
        <begin position="322"/>
        <end position="339"/>
    </location>
</feature>
<proteinExistence type="inferred from homology"/>
<dbReference type="SUPFAM" id="SSF81345">
    <property type="entry name" value="ABC transporter involved in vitamin B12 uptake, BtuC"/>
    <property type="match status" value="1"/>
</dbReference>
<feature type="transmembrane region" description="Helical" evidence="8">
    <location>
        <begin position="129"/>
        <end position="149"/>
    </location>
</feature>
<feature type="transmembrane region" description="Helical" evidence="8">
    <location>
        <begin position="289"/>
        <end position="310"/>
    </location>
</feature>
<dbReference type="FunFam" id="1.10.3470.10:FF:000001">
    <property type="entry name" value="Vitamin B12 ABC transporter permease BtuC"/>
    <property type="match status" value="1"/>
</dbReference>
<evidence type="ECO:0000256" key="5">
    <source>
        <dbReference type="ARBA" id="ARBA00022692"/>
    </source>
</evidence>
<feature type="transmembrane region" description="Helical" evidence="8">
    <location>
        <begin position="161"/>
        <end position="181"/>
    </location>
</feature>
<protein>
    <submittedName>
        <fullName evidence="9">ABC-type transporter, integral membrane subunit</fullName>
    </submittedName>
</protein>
<dbReference type="CDD" id="cd06550">
    <property type="entry name" value="TM_ABC_iron-siderophores_like"/>
    <property type="match status" value="1"/>
</dbReference>
<dbReference type="PANTHER" id="PTHR30472:SF24">
    <property type="entry name" value="FERRIC ENTEROBACTIN TRANSPORT SYSTEM PERMEASE PROTEIN FEPG"/>
    <property type="match status" value="1"/>
</dbReference>
<dbReference type="KEGG" id="mme:Marme_0384"/>
<keyword evidence="10" id="KW-1185">Reference proteome</keyword>
<feature type="transmembrane region" description="Helical" evidence="8">
    <location>
        <begin position="72"/>
        <end position="92"/>
    </location>
</feature>
<reference evidence="9 10" key="1">
    <citation type="journal article" date="2012" name="Stand. Genomic Sci.">
        <title>Complete genome sequence of the melanogenic marine bacterium Marinomonas mediterranea type strain (MMB-1(T)).</title>
        <authorList>
            <person name="Lucas-Elio P."/>
            <person name="Goodwin L."/>
            <person name="Woyke T."/>
            <person name="Pitluck S."/>
            <person name="Nolan M."/>
            <person name="Kyrpides N.C."/>
            <person name="Detter J.C."/>
            <person name="Copeland A."/>
            <person name="Teshima H."/>
            <person name="Bruce D."/>
            <person name="Detter C."/>
            <person name="Tapia R."/>
            <person name="Han S."/>
            <person name="Land M.L."/>
            <person name="Ivanova N."/>
            <person name="Mikhailova N."/>
            <person name="Johnston A.W."/>
            <person name="Sanchez-Amat A."/>
        </authorList>
    </citation>
    <scope>NUCLEOTIDE SEQUENCE [LARGE SCALE GENOMIC DNA]</scope>
    <source>
        <strain evidence="10">ATCC 700492 / JCM 21426 / NBRC 103028 / MMB-1</strain>
    </source>
</reference>
<dbReference type="STRING" id="717774.Marme_0384"/>
<dbReference type="eggNOG" id="COG0609">
    <property type="taxonomic scope" value="Bacteria"/>
</dbReference>
<dbReference type="InterPro" id="IPR000522">
    <property type="entry name" value="ABC_transptr_permease_BtuC"/>
</dbReference>
<keyword evidence="5 8" id="KW-0812">Transmembrane</keyword>
<evidence type="ECO:0000256" key="3">
    <source>
        <dbReference type="ARBA" id="ARBA00022448"/>
    </source>
</evidence>
<dbReference type="Proteomes" id="UP000001062">
    <property type="component" value="Chromosome"/>
</dbReference>
<dbReference type="GO" id="GO:0005886">
    <property type="term" value="C:plasma membrane"/>
    <property type="evidence" value="ECO:0007669"/>
    <property type="project" value="UniProtKB-SubCell"/>
</dbReference>
<feature type="transmembrane region" description="Helical" evidence="8">
    <location>
        <begin position="12"/>
        <end position="37"/>
    </location>
</feature>
<organism evidence="9 10">
    <name type="scientific">Marinomonas mediterranea (strain ATCC 700492 / JCM 21426 / NBRC 103028 / MMB-1)</name>
    <dbReference type="NCBI Taxonomy" id="717774"/>
    <lineage>
        <taxon>Bacteria</taxon>
        <taxon>Pseudomonadati</taxon>
        <taxon>Pseudomonadota</taxon>
        <taxon>Gammaproteobacteria</taxon>
        <taxon>Oceanospirillales</taxon>
        <taxon>Oceanospirillaceae</taxon>
        <taxon>Marinomonas</taxon>
    </lineage>
</organism>
<dbReference type="PANTHER" id="PTHR30472">
    <property type="entry name" value="FERRIC ENTEROBACTIN TRANSPORT SYSTEM PERMEASE PROTEIN"/>
    <property type="match status" value="1"/>
</dbReference>
<dbReference type="EMBL" id="CP002583">
    <property type="protein sequence ID" value="ADZ89684.1"/>
    <property type="molecule type" value="Genomic_DNA"/>
</dbReference>
<comment type="similarity">
    <text evidence="2">Belongs to the binding-protein-dependent transport system permease family. FecCD subfamily.</text>
</comment>
<name>F2JYQ9_MARM1</name>
<dbReference type="GO" id="GO:0033214">
    <property type="term" value="P:siderophore-iron import into cell"/>
    <property type="evidence" value="ECO:0007669"/>
    <property type="project" value="TreeGrafter"/>
</dbReference>
<feature type="transmembrane region" description="Helical" evidence="8">
    <location>
        <begin position="104"/>
        <end position="123"/>
    </location>
</feature>
<evidence type="ECO:0000256" key="1">
    <source>
        <dbReference type="ARBA" id="ARBA00004651"/>
    </source>
</evidence>
<evidence type="ECO:0000256" key="6">
    <source>
        <dbReference type="ARBA" id="ARBA00022989"/>
    </source>
</evidence>
<sequence precursor="true">MSKLWIIRNRLISAAIPVSAVAVMCALIVVVFAIMLISLSVGNQFIGIGQILFDMFSRSDTLSEFIAQSLRFPRVVMSAIVGAALASSGLLLQSMIRNPLASPDVIGITGGASAAAITYLSFFSSTLGIFWLPFFSILGAFSAVLLVYCLAWRNGITPMRLILVGMGISALMGAITTFAIAASPLSTSITAYIWLTGSVYGANWKDVQALLPWVCVSLPFLLLFTRQINAQELGDQISTGLGISVQSLRLGMLIISVVLAAPAIAYVGAIGFVGLIAPHIARRIVFRSFGLLLPVSALLGACLVMLADLVGRTVFLPLDVPAGVFVSAIGAPFFIYLLYRQRF</sequence>
<evidence type="ECO:0000313" key="9">
    <source>
        <dbReference type="EMBL" id="ADZ89684.1"/>
    </source>
</evidence>
<keyword evidence="4" id="KW-1003">Cell membrane</keyword>
<evidence type="ECO:0000256" key="2">
    <source>
        <dbReference type="ARBA" id="ARBA00007935"/>
    </source>
</evidence>
<evidence type="ECO:0000256" key="4">
    <source>
        <dbReference type="ARBA" id="ARBA00022475"/>
    </source>
</evidence>
<keyword evidence="7 8" id="KW-0472">Membrane</keyword>
<dbReference type="InterPro" id="IPR037294">
    <property type="entry name" value="ABC_BtuC-like"/>
</dbReference>
<dbReference type="GO" id="GO:0022857">
    <property type="term" value="F:transmembrane transporter activity"/>
    <property type="evidence" value="ECO:0007669"/>
    <property type="project" value="InterPro"/>
</dbReference>
<gene>
    <name evidence="9" type="ordered locus">Marme_0384</name>
</gene>
<evidence type="ECO:0000256" key="8">
    <source>
        <dbReference type="SAM" id="Phobius"/>
    </source>
</evidence>
<dbReference type="Pfam" id="PF01032">
    <property type="entry name" value="FecCD"/>
    <property type="match status" value="1"/>
</dbReference>
<evidence type="ECO:0000313" key="10">
    <source>
        <dbReference type="Proteomes" id="UP000001062"/>
    </source>
</evidence>
<comment type="subcellular location">
    <subcellularLocation>
        <location evidence="1">Cell membrane</location>
        <topology evidence="1">Multi-pass membrane protein</topology>
    </subcellularLocation>
</comment>
<evidence type="ECO:0000256" key="7">
    <source>
        <dbReference type="ARBA" id="ARBA00023136"/>
    </source>
</evidence>
<keyword evidence="3" id="KW-0813">Transport</keyword>
<dbReference type="HOGENOM" id="CLU_013016_0_3_6"/>